<dbReference type="AlphaFoldDB" id="A0A431VQW4"/>
<dbReference type="EMBL" id="RXNT01000032">
    <property type="protein sequence ID" value="RTR25612.1"/>
    <property type="molecule type" value="Genomic_DNA"/>
</dbReference>
<gene>
    <name evidence="1" type="ORF">EKG37_22690</name>
</gene>
<dbReference type="RefSeq" id="WP_126411036.1">
    <property type="nucleotide sequence ID" value="NZ_RXNT01000032.1"/>
</dbReference>
<dbReference type="InterPro" id="IPR019644">
    <property type="entry name" value="DUF2508"/>
</dbReference>
<name>A0A431VQW4_9BACI</name>
<protein>
    <submittedName>
        <fullName evidence="1">DUF2508 family protein</fullName>
    </submittedName>
</protein>
<accession>A0A431VQW4</accession>
<proteinExistence type="predicted"/>
<comment type="caution">
    <text evidence="1">The sequence shown here is derived from an EMBL/GenBank/DDBJ whole genome shotgun (WGS) entry which is preliminary data.</text>
</comment>
<organism evidence="1 2">
    <name type="scientific">Bacillus yapensis</name>
    <dbReference type="NCBI Taxonomy" id="2492960"/>
    <lineage>
        <taxon>Bacteria</taxon>
        <taxon>Bacillati</taxon>
        <taxon>Bacillota</taxon>
        <taxon>Bacilli</taxon>
        <taxon>Bacillales</taxon>
        <taxon>Bacillaceae</taxon>
        <taxon>Bacillus</taxon>
    </lineage>
</organism>
<dbReference type="OrthoDB" id="2166610at2"/>
<evidence type="ECO:0000313" key="1">
    <source>
        <dbReference type="EMBL" id="RTR25612.1"/>
    </source>
</evidence>
<dbReference type="Pfam" id="PF10704">
    <property type="entry name" value="DUF2508"/>
    <property type="match status" value="1"/>
</dbReference>
<reference evidence="1 2" key="1">
    <citation type="submission" date="2018-12" db="EMBL/GenBank/DDBJ databases">
        <title>Bacillus yapensis draft genome sequence.</title>
        <authorList>
            <person name="Yu L."/>
            <person name="Xu X."/>
            <person name="Tang X."/>
        </authorList>
    </citation>
    <scope>NUCLEOTIDE SEQUENCE [LARGE SCALE GENOMIC DNA]</scope>
    <source>
        <strain evidence="1 2">XXST-01</strain>
    </source>
</reference>
<sequence>MFFRRKGWLRKEFDEKLLTQLTDIRTDWANQKALVDKSFDPSEEILSYAKLTEAKYFYLLKQAKNRKINIRK</sequence>
<keyword evidence="2" id="KW-1185">Reference proteome</keyword>
<dbReference type="Proteomes" id="UP000271374">
    <property type="component" value="Unassembled WGS sequence"/>
</dbReference>
<evidence type="ECO:0000313" key="2">
    <source>
        <dbReference type="Proteomes" id="UP000271374"/>
    </source>
</evidence>